<sequence length="108" mass="12504">ARLYKEKIFNTTIPEELLDNVYYFDANSVHSSYGHIEDDHIPFLKRGVKILHVIAYPFPGVWHTPNDNINAIDNEVVYNLNTIFRIFAAEYLGIDPSLSTTRIHDELI</sequence>
<dbReference type="EMBL" id="CAJVQC010022581">
    <property type="protein sequence ID" value="CAG8718671.1"/>
    <property type="molecule type" value="Genomic_DNA"/>
</dbReference>
<organism evidence="1 2">
    <name type="scientific">Racocetra persica</name>
    <dbReference type="NCBI Taxonomy" id="160502"/>
    <lineage>
        <taxon>Eukaryota</taxon>
        <taxon>Fungi</taxon>
        <taxon>Fungi incertae sedis</taxon>
        <taxon>Mucoromycota</taxon>
        <taxon>Glomeromycotina</taxon>
        <taxon>Glomeromycetes</taxon>
        <taxon>Diversisporales</taxon>
        <taxon>Gigasporaceae</taxon>
        <taxon>Racocetra</taxon>
    </lineage>
</organism>
<protein>
    <submittedName>
        <fullName evidence="1">9462_t:CDS:1</fullName>
    </submittedName>
</protein>
<evidence type="ECO:0000313" key="2">
    <source>
        <dbReference type="Proteomes" id="UP000789920"/>
    </source>
</evidence>
<keyword evidence="2" id="KW-1185">Reference proteome</keyword>
<proteinExistence type="predicted"/>
<comment type="caution">
    <text evidence="1">The sequence shown here is derived from an EMBL/GenBank/DDBJ whole genome shotgun (WGS) entry which is preliminary data.</text>
</comment>
<feature type="non-terminal residue" evidence="1">
    <location>
        <position position="1"/>
    </location>
</feature>
<gene>
    <name evidence="1" type="ORF">RPERSI_LOCUS11108</name>
</gene>
<reference evidence="1" key="1">
    <citation type="submission" date="2021-06" db="EMBL/GenBank/DDBJ databases">
        <authorList>
            <person name="Kallberg Y."/>
            <person name="Tangrot J."/>
            <person name="Rosling A."/>
        </authorList>
    </citation>
    <scope>NUCLEOTIDE SEQUENCE</scope>
    <source>
        <strain evidence="1">MA461A</strain>
    </source>
</reference>
<dbReference type="Proteomes" id="UP000789920">
    <property type="component" value="Unassembled WGS sequence"/>
</dbReference>
<accession>A0ACA9PNT0</accession>
<evidence type="ECO:0000313" key="1">
    <source>
        <dbReference type="EMBL" id="CAG8718671.1"/>
    </source>
</evidence>
<name>A0ACA9PNT0_9GLOM</name>